<name>A0A3B0X9U8_9ZZZZ</name>
<dbReference type="InterPro" id="IPR002545">
    <property type="entry name" value="CheW-lke_dom"/>
</dbReference>
<reference evidence="2" key="1">
    <citation type="submission" date="2018-06" db="EMBL/GenBank/DDBJ databases">
        <authorList>
            <person name="Zhirakovskaya E."/>
        </authorList>
    </citation>
    <scope>NUCLEOTIDE SEQUENCE</scope>
</reference>
<dbReference type="GO" id="GO:0007165">
    <property type="term" value="P:signal transduction"/>
    <property type="evidence" value="ECO:0007669"/>
    <property type="project" value="InterPro"/>
</dbReference>
<dbReference type="AlphaFoldDB" id="A0A3B0X9U8"/>
<dbReference type="Pfam" id="PF01584">
    <property type="entry name" value="CheW"/>
    <property type="match status" value="1"/>
</dbReference>
<evidence type="ECO:0000313" key="2">
    <source>
        <dbReference type="EMBL" id="VAW64521.1"/>
    </source>
</evidence>
<dbReference type="SUPFAM" id="SSF50341">
    <property type="entry name" value="CheW-like"/>
    <property type="match status" value="1"/>
</dbReference>
<dbReference type="Gene3D" id="2.40.50.180">
    <property type="entry name" value="CheA-289, Domain 4"/>
    <property type="match status" value="1"/>
</dbReference>
<dbReference type="SMART" id="SM00260">
    <property type="entry name" value="CheW"/>
    <property type="match status" value="1"/>
</dbReference>
<organism evidence="2">
    <name type="scientific">hydrothermal vent metagenome</name>
    <dbReference type="NCBI Taxonomy" id="652676"/>
    <lineage>
        <taxon>unclassified sequences</taxon>
        <taxon>metagenomes</taxon>
        <taxon>ecological metagenomes</taxon>
    </lineage>
</organism>
<dbReference type="PROSITE" id="PS50851">
    <property type="entry name" value="CHEW"/>
    <property type="match status" value="1"/>
</dbReference>
<protein>
    <recommendedName>
        <fullName evidence="1">CheW-like domain-containing protein</fullName>
    </recommendedName>
</protein>
<dbReference type="GO" id="GO:0005829">
    <property type="term" value="C:cytosol"/>
    <property type="evidence" value="ECO:0007669"/>
    <property type="project" value="TreeGrafter"/>
</dbReference>
<feature type="domain" description="CheW-like" evidence="1">
    <location>
        <begin position="36"/>
        <end position="175"/>
    </location>
</feature>
<dbReference type="PANTHER" id="PTHR22617:SF23">
    <property type="entry name" value="CHEMOTAXIS PROTEIN CHEW"/>
    <property type="match status" value="1"/>
</dbReference>
<accession>A0A3B0X9U8</accession>
<dbReference type="InterPro" id="IPR039315">
    <property type="entry name" value="CheW"/>
</dbReference>
<dbReference type="EMBL" id="UOFI01000056">
    <property type="protein sequence ID" value="VAW64521.1"/>
    <property type="molecule type" value="Genomic_DNA"/>
</dbReference>
<proteinExistence type="predicted"/>
<dbReference type="PANTHER" id="PTHR22617">
    <property type="entry name" value="CHEMOTAXIS SENSOR HISTIDINE KINASE-RELATED"/>
    <property type="match status" value="1"/>
</dbReference>
<dbReference type="InterPro" id="IPR036061">
    <property type="entry name" value="CheW-like_dom_sf"/>
</dbReference>
<gene>
    <name evidence="2" type="ORF">MNBD_GAMMA09-924</name>
</gene>
<evidence type="ECO:0000259" key="1">
    <source>
        <dbReference type="PROSITE" id="PS50851"/>
    </source>
</evidence>
<sequence>MDNHIDNWLKPEDALNRFTLPQSSTIDSQGVSTEEAVIRYGFVIGNTGFLIAEDILSEIVKNTSIYPIPNTKNWMRGLINLRGNLVPVYDLNLLLGYSQGVSKYTNLLVLGKGSQSVGILIKDLPKSCETSQWKKAAHIPVHLSGLEEYVTEIYSSDDMIWLEFNHNAYFTSIKDQLGI</sequence>
<dbReference type="GO" id="GO:0006935">
    <property type="term" value="P:chemotaxis"/>
    <property type="evidence" value="ECO:0007669"/>
    <property type="project" value="InterPro"/>
</dbReference>